<gene>
    <name evidence="1" type="ORF">BDR25DRAFT_288212</name>
</gene>
<proteinExistence type="predicted"/>
<dbReference type="Proteomes" id="UP000799755">
    <property type="component" value="Unassembled WGS sequence"/>
</dbReference>
<keyword evidence="2" id="KW-1185">Reference proteome</keyword>
<name>A0ACB6QS34_9PLEO</name>
<dbReference type="EMBL" id="MU003510">
    <property type="protein sequence ID" value="KAF2469798.1"/>
    <property type="molecule type" value="Genomic_DNA"/>
</dbReference>
<protein>
    <submittedName>
        <fullName evidence="1">Phenylacetaldoxime dehydratase</fullName>
    </submittedName>
</protein>
<reference evidence="1" key="1">
    <citation type="journal article" date="2020" name="Stud. Mycol.">
        <title>101 Dothideomycetes genomes: a test case for predicting lifestyles and emergence of pathogens.</title>
        <authorList>
            <person name="Haridas S."/>
            <person name="Albert R."/>
            <person name="Binder M."/>
            <person name="Bloem J."/>
            <person name="Labutti K."/>
            <person name="Salamov A."/>
            <person name="Andreopoulos B."/>
            <person name="Baker S."/>
            <person name="Barry K."/>
            <person name="Bills G."/>
            <person name="Bluhm B."/>
            <person name="Cannon C."/>
            <person name="Castanera R."/>
            <person name="Culley D."/>
            <person name="Daum C."/>
            <person name="Ezra D."/>
            <person name="Gonzalez J."/>
            <person name="Henrissat B."/>
            <person name="Kuo A."/>
            <person name="Liang C."/>
            <person name="Lipzen A."/>
            <person name="Lutzoni F."/>
            <person name="Magnuson J."/>
            <person name="Mondo S."/>
            <person name="Nolan M."/>
            <person name="Ohm R."/>
            <person name="Pangilinan J."/>
            <person name="Park H.-J."/>
            <person name="Ramirez L."/>
            <person name="Alfaro M."/>
            <person name="Sun H."/>
            <person name="Tritt A."/>
            <person name="Yoshinaga Y."/>
            <person name="Zwiers L.-H."/>
            <person name="Turgeon B."/>
            <person name="Goodwin S."/>
            <person name="Spatafora J."/>
            <person name="Crous P."/>
            <person name="Grigoriev I."/>
        </authorList>
    </citation>
    <scope>NUCLEOTIDE SEQUENCE</scope>
    <source>
        <strain evidence="1">ATCC 200398</strain>
    </source>
</reference>
<comment type="caution">
    <text evidence="1">The sequence shown here is derived from an EMBL/GenBank/DDBJ whole genome shotgun (WGS) entry which is preliminary data.</text>
</comment>
<sequence length="359" mass="40070">MSEVLEHAIPEYLQQERTKPSKLPASYVPPFPAYVSRYPRSIKEIVMAIIGVQYRSKDLDDGVVISQLSEFMTASSSKSIQPTSWELASVTDQAGAYNVAIIAYWPSAATHKEWGSASGFEAWWQGLEAGETHGWFLEVLSPSMDRWEDVYSGNEAIEGAAHMREGVSGPIHEHAYWGSMRDRIPAAQTDDLAGEAVGSSTLDGGKTASRVQVPGRKNLAVIRSGQDWSATLPEERRLYLETMHPVLLKGMNFLRDHGSEIGCYSCRLMSIIDAGTQKPDKDRTFGLAYFDDLASLEKWSREHKTHLDIFGGFLQYAKKLNNEISLEVFHEVLVLRPEQQYFEYIGCHTGTGMLAALTK</sequence>
<evidence type="ECO:0000313" key="1">
    <source>
        <dbReference type="EMBL" id="KAF2469798.1"/>
    </source>
</evidence>
<organism evidence="1 2">
    <name type="scientific">Lindgomyces ingoldianus</name>
    <dbReference type="NCBI Taxonomy" id="673940"/>
    <lineage>
        <taxon>Eukaryota</taxon>
        <taxon>Fungi</taxon>
        <taxon>Dikarya</taxon>
        <taxon>Ascomycota</taxon>
        <taxon>Pezizomycotina</taxon>
        <taxon>Dothideomycetes</taxon>
        <taxon>Pleosporomycetidae</taxon>
        <taxon>Pleosporales</taxon>
        <taxon>Lindgomycetaceae</taxon>
        <taxon>Lindgomyces</taxon>
    </lineage>
</organism>
<accession>A0ACB6QS34</accession>
<evidence type="ECO:0000313" key="2">
    <source>
        <dbReference type="Proteomes" id="UP000799755"/>
    </source>
</evidence>